<feature type="region of interest" description="Disordered" evidence="1">
    <location>
        <begin position="193"/>
        <end position="222"/>
    </location>
</feature>
<feature type="compositionally biased region" description="Polar residues" evidence="1">
    <location>
        <begin position="396"/>
        <end position="405"/>
    </location>
</feature>
<keyword evidence="2" id="KW-1133">Transmembrane helix</keyword>
<feature type="transmembrane region" description="Helical" evidence="2">
    <location>
        <begin position="125"/>
        <end position="144"/>
    </location>
</feature>
<organism evidence="3 4">
    <name type="scientific">Fragariocoptes setiger</name>
    <dbReference type="NCBI Taxonomy" id="1670756"/>
    <lineage>
        <taxon>Eukaryota</taxon>
        <taxon>Metazoa</taxon>
        <taxon>Ecdysozoa</taxon>
        <taxon>Arthropoda</taxon>
        <taxon>Chelicerata</taxon>
        <taxon>Arachnida</taxon>
        <taxon>Acari</taxon>
        <taxon>Acariformes</taxon>
        <taxon>Trombidiformes</taxon>
        <taxon>Prostigmata</taxon>
        <taxon>Eupodina</taxon>
        <taxon>Eriophyoidea</taxon>
        <taxon>Phytoptidae</taxon>
        <taxon>Fragariocoptes</taxon>
    </lineage>
</organism>
<evidence type="ECO:0000256" key="2">
    <source>
        <dbReference type="SAM" id="Phobius"/>
    </source>
</evidence>
<feature type="region of interest" description="Disordered" evidence="1">
    <location>
        <begin position="382"/>
        <end position="414"/>
    </location>
</feature>
<dbReference type="EMBL" id="JAIFTH010000302">
    <property type="protein sequence ID" value="KAG9509876.1"/>
    <property type="molecule type" value="Genomic_DNA"/>
</dbReference>
<accession>A0ABQ7S916</accession>
<reference evidence="3 4" key="1">
    <citation type="submission" date="2020-10" db="EMBL/GenBank/DDBJ databases">
        <authorList>
            <person name="Klimov P.B."/>
            <person name="Dyachkov S.M."/>
            <person name="Chetverikov P.E."/>
        </authorList>
    </citation>
    <scope>NUCLEOTIDE SEQUENCE [LARGE SCALE GENOMIC DNA]</scope>
    <source>
        <strain evidence="3">BMOC 18-1129-001#AD2665</strain>
        <tissue evidence="3">Entire mites</tissue>
    </source>
</reference>
<dbReference type="Proteomes" id="UP000825002">
    <property type="component" value="Unassembled WGS sequence"/>
</dbReference>
<gene>
    <name evidence="3" type="ORF">GZH46_01596</name>
</gene>
<keyword evidence="2" id="KW-0812">Transmembrane</keyword>
<evidence type="ECO:0000313" key="4">
    <source>
        <dbReference type="Proteomes" id="UP000825002"/>
    </source>
</evidence>
<feature type="region of interest" description="Disordered" evidence="1">
    <location>
        <begin position="339"/>
        <end position="367"/>
    </location>
</feature>
<keyword evidence="4" id="KW-1185">Reference proteome</keyword>
<proteinExistence type="predicted"/>
<keyword evidence="2" id="KW-0472">Membrane</keyword>
<evidence type="ECO:0000256" key="1">
    <source>
        <dbReference type="SAM" id="MobiDB-lite"/>
    </source>
</evidence>
<protein>
    <submittedName>
        <fullName evidence="3">Uncharacterized protein</fullName>
    </submittedName>
</protein>
<feature type="compositionally biased region" description="Polar residues" evidence="1">
    <location>
        <begin position="357"/>
        <end position="367"/>
    </location>
</feature>
<feature type="compositionally biased region" description="Low complexity" evidence="1">
    <location>
        <begin position="385"/>
        <end position="395"/>
    </location>
</feature>
<evidence type="ECO:0000313" key="3">
    <source>
        <dbReference type="EMBL" id="KAG9509876.1"/>
    </source>
</evidence>
<comment type="caution">
    <text evidence="3">The sequence shown here is derived from an EMBL/GenBank/DDBJ whole genome shotgun (WGS) entry which is preliminary data.</text>
</comment>
<feature type="compositionally biased region" description="Low complexity" evidence="1">
    <location>
        <begin position="340"/>
        <end position="356"/>
    </location>
</feature>
<sequence length="471" mass="52703">MRPSITSSSVALKRVQNMIIGDRDSILQLQTQSRNAASCSLLSSVWFETQRGNHHDHNNCTQLLDNDVQVKTLQSQLQLSRIIVEREHKMLLSSSLPKLASLISGSTPLSSLCSSKTTKRRSLPGAMSVVVLFLALAMSTMALANLDQEFQSGHHEPRELESMRIKPSSASIYDIIDQQIDWANLLRTNSNINSNSNESNNNNNNNNDINDNDHSKTSSLSSIDSTVSLVRAPGASDGNTNDNSDNDQQDNAIARRRHQQSLVDSNKQLRASLAAVAAASIASRMHPNAVRVSRSRMPIFSVSWASSPRSIDNSNNNEQPAFSETAALLKEQQLLFGPNQHQHQYQPSQPQLLSKQTTSQHQSDKLSQLEQLQNQLVEWSNNNAQQQHQLQQQRQPFDSTAMSSNGKRHSGPLGYRTLMAPFQTRSYTEPDLTTLKRVEQTRWNKLRGMWGKRSVPDKSYYASSDDHNYSM</sequence>
<name>A0ABQ7S916_9ACAR</name>
<feature type="compositionally biased region" description="Low complexity" evidence="1">
    <location>
        <begin position="193"/>
        <end position="209"/>
    </location>
</feature>